<dbReference type="GO" id="GO:0016705">
    <property type="term" value="F:oxidoreductase activity, acting on paired donors, with incorporation or reduction of molecular oxygen"/>
    <property type="evidence" value="ECO:0007669"/>
    <property type="project" value="InterPro"/>
</dbReference>
<evidence type="ECO:0000256" key="1">
    <source>
        <dbReference type="ARBA" id="ARBA00010617"/>
    </source>
</evidence>
<dbReference type="Pfam" id="PF00067">
    <property type="entry name" value="p450"/>
    <property type="match status" value="1"/>
</dbReference>
<dbReference type="PANTHER" id="PTHR46696:SF1">
    <property type="entry name" value="CYTOCHROME P450 YJIB-RELATED"/>
    <property type="match status" value="1"/>
</dbReference>
<proteinExistence type="inferred from homology"/>
<dbReference type="SUPFAM" id="SSF48264">
    <property type="entry name" value="Cytochrome P450"/>
    <property type="match status" value="1"/>
</dbReference>
<name>A0A8J7GHC8_9ACTN</name>
<dbReference type="InterPro" id="IPR036396">
    <property type="entry name" value="Cyt_P450_sf"/>
</dbReference>
<dbReference type="InterPro" id="IPR002397">
    <property type="entry name" value="Cyt_P450_B"/>
</dbReference>
<dbReference type="GO" id="GO:0005506">
    <property type="term" value="F:iron ion binding"/>
    <property type="evidence" value="ECO:0007669"/>
    <property type="project" value="InterPro"/>
</dbReference>
<evidence type="ECO:0000313" key="2">
    <source>
        <dbReference type="EMBL" id="MBG6137545.1"/>
    </source>
</evidence>
<comment type="similarity">
    <text evidence="1">Belongs to the cytochrome P450 family.</text>
</comment>
<dbReference type="PANTHER" id="PTHR46696">
    <property type="entry name" value="P450, PUTATIVE (EUROFUNG)-RELATED"/>
    <property type="match status" value="1"/>
</dbReference>
<dbReference type="GO" id="GO:0004497">
    <property type="term" value="F:monooxygenase activity"/>
    <property type="evidence" value="ECO:0007669"/>
    <property type="project" value="InterPro"/>
</dbReference>
<dbReference type="Gene3D" id="1.10.630.10">
    <property type="entry name" value="Cytochrome P450"/>
    <property type="match status" value="1"/>
</dbReference>
<gene>
    <name evidence="2" type="ORF">IW245_003739</name>
</gene>
<dbReference type="CDD" id="cd11036">
    <property type="entry name" value="AknT-like"/>
    <property type="match status" value="1"/>
</dbReference>
<dbReference type="AlphaFoldDB" id="A0A8J7GHC8"/>
<reference evidence="2" key="1">
    <citation type="submission" date="2020-11" db="EMBL/GenBank/DDBJ databases">
        <title>Sequencing the genomes of 1000 actinobacteria strains.</title>
        <authorList>
            <person name="Klenk H.-P."/>
        </authorList>
    </citation>
    <scope>NUCLEOTIDE SEQUENCE</scope>
    <source>
        <strain evidence="2">DSM 45356</strain>
    </source>
</reference>
<evidence type="ECO:0000313" key="3">
    <source>
        <dbReference type="Proteomes" id="UP000622552"/>
    </source>
</evidence>
<dbReference type="GO" id="GO:0020037">
    <property type="term" value="F:heme binding"/>
    <property type="evidence" value="ECO:0007669"/>
    <property type="project" value="InterPro"/>
</dbReference>
<dbReference type="EMBL" id="JADOUF010000001">
    <property type="protein sequence ID" value="MBG6137545.1"/>
    <property type="molecule type" value="Genomic_DNA"/>
</dbReference>
<sequence>MITFHRYADVTAALADPALVPTPAEPGPPGTMAWLRSTVARFSTGEAHARRRALVEADLARLDPTTLRAATTNADARLDPRHVVVRALAQALGLSDPDAVAEAVALAATTYFGGDDPAADAAVAWLVPRTANTASEAADADPLEVAANRIGLLIQACDATAGLIAHTRRADGTGQDSVDGLLRETLRHDPPVRVMRRVAVAATRIGGVEVAAGELVALDIAAANRDPELFTAPDLFDPSRSGPEPLTFGAEPRVCPGRAHALALAAGVLAGTPVTVEPEPAEDAPGTDDRDPAEVVTGMVGRVLDLAATWVHWDGRPRPVDDRVYTPHKAVRRVADHLVDHLAELEARLAGEETIPDHWHASMVTTAADTAPFTRIDLDEARSRLTRLARIWANRLGALTPEQLDHSPGRGWTFRQLAFHVSGSDYYAEAVGDLTPPTRRDPS</sequence>
<dbReference type="InterPro" id="IPR001128">
    <property type="entry name" value="Cyt_P450"/>
</dbReference>
<protein>
    <submittedName>
        <fullName evidence="2">Cytochrome P450</fullName>
    </submittedName>
</protein>
<dbReference type="InterPro" id="IPR034660">
    <property type="entry name" value="DinB/YfiT-like"/>
</dbReference>
<accession>A0A8J7GHC8</accession>
<keyword evidence="3" id="KW-1185">Reference proteome</keyword>
<comment type="caution">
    <text evidence="2">The sequence shown here is derived from an EMBL/GenBank/DDBJ whole genome shotgun (WGS) entry which is preliminary data.</text>
</comment>
<organism evidence="2 3">
    <name type="scientific">Longispora fulva</name>
    <dbReference type="NCBI Taxonomy" id="619741"/>
    <lineage>
        <taxon>Bacteria</taxon>
        <taxon>Bacillati</taxon>
        <taxon>Actinomycetota</taxon>
        <taxon>Actinomycetes</taxon>
        <taxon>Micromonosporales</taxon>
        <taxon>Micromonosporaceae</taxon>
        <taxon>Longispora</taxon>
    </lineage>
</organism>
<dbReference type="RefSeq" id="WP_197004397.1">
    <property type="nucleotide sequence ID" value="NZ_BONS01000020.1"/>
</dbReference>
<dbReference type="PRINTS" id="PR00359">
    <property type="entry name" value="BP450"/>
</dbReference>
<dbReference type="SUPFAM" id="SSF109854">
    <property type="entry name" value="DinB/YfiT-like putative metalloenzymes"/>
    <property type="match status" value="1"/>
</dbReference>
<dbReference type="Proteomes" id="UP000622552">
    <property type="component" value="Unassembled WGS sequence"/>
</dbReference>